<evidence type="ECO:0000256" key="1">
    <source>
        <dbReference type="ARBA" id="ARBA00004651"/>
    </source>
</evidence>
<evidence type="ECO:0000256" key="8">
    <source>
        <dbReference type="SAM" id="Phobius"/>
    </source>
</evidence>
<evidence type="ECO:0000256" key="5">
    <source>
        <dbReference type="ARBA" id="ARBA00022692"/>
    </source>
</evidence>
<evidence type="ECO:0000256" key="6">
    <source>
        <dbReference type="ARBA" id="ARBA00022989"/>
    </source>
</evidence>
<protein>
    <submittedName>
        <fullName evidence="10">Unannotated protein</fullName>
    </submittedName>
</protein>
<keyword evidence="6 8" id="KW-1133">Transmembrane helix</keyword>
<feature type="transmembrane region" description="Helical" evidence="8">
    <location>
        <begin position="381"/>
        <end position="406"/>
    </location>
</feature>
<dbReference type="AlphaFoldDB" id="A0A6J6SHD5"/>
<feature type="transmembrane region" description="Helical" evidence="8">
    <location>
        <begin position="141"/>
        <end position="167"/>
    </location>
</feature>
<feature type="transmembrane region" description="Helical" evidence="8">
    <location>
        <begin position="778"/>
        <end position="796"/>
    </location>
</feature>
<evidence type="ECO:0000256" key="7">
    <source>
        <dbReference type="ARBA" id="ARBA00023136"/>
    </source>
</evidence>
<evidence type="ECO:0000256" key="3">
    <source>
        <dbReference type="ARBA" id="ARBA00022676"/>
    </source>
</evidence>
<dbReference type="GO" id="GO:0016763">
    <property type="term" value="F:pentosyltransferase activity"/>
    <property type="evidence" value="ECO:0007669"/>
    <property type="project" value="TreeGrafter"/>
</dbReference>
<dbReference type="InterPro" id="IPR050297">
    <property type="entry name" value="LipidA_mod_glycosyltrf_83"/>
</dbReference>
<name>A0A6J6SHD5_9ZZZZ</name>
<feature type="transmembrane region" description="Helical" evidence="8">
    <location>
        <begin position="520"/>
        <end position="537"/>
    </location>
</feature>
<dbReference type="PANTHER" id="PTHR33908">
    <property type="entry name" value="MANNOSYLTRANSFERASE YKCB-RELATED"/>
    <property type="match status" value="1"/>
</dbReference>
<evidence type="ECO:0000256" key="2">
    <source>
        <dbReference type="ARBA" id="ARBA00022475"/>
    </source>
</evidence>
<feature type="transmembrane region" description="Helical" evidence="8">
    <location>
        <begin position="591"/>
        <end position="608"/>
    </location>
</feature>
<feature type="transmembrane region" description="Helical" evidence="8">
    <location>
        <begin position="473"/>
        <end position="490"/>
    </location>
</feature>
<dbReference type="Pfam" id="PF13231">
    <property type="entry name" value="PMT_2"/>
    <property type="match status" value="1"/>
</dbReference>
<feature type="transmembrane region" description="Helical" evidence="8">
    <location>
        <begin position="239"/>
        <end position="260"/>
    </location>
</feature>
<dbReference type="EMBL" id="CAEZYR010000016">
    <property type="protein sequence ID" value="CAB4733669.1"/>
    <property type="molecule type" value="Genomic_DNA"/>
</dbReference>
<keyword evidence="7 8" id="KW-0472">Membrane</keyword>
<feature type="transmembrane region" description="Helical" evidence="8">
    <location>
        <begin position="98"/>
        <end position="121"/>
    </location>
</feature>
<feature type="transmembrane region" description="Helical" evidence="8">
    <location>
        <begin position="307"/>
        <end position="329"/>
    </location>
</feature>
<keyword evidence="3" id="KW-0328">Glycosyltransferase</keyword>
<reference evidence="10" key="1">
    <citation type="submission" date="2020-05" db="EMBL/GenBank/DDBJ databases">
        <authorList>
            <person name="Chiriac C."/>
            <person name="Salcher M."/>
            <person name="Ghai R."/>
            <person name="Kavagutti S V."/>
        </authorList>
    </citation>
    <scope>NUCLEOTIDE SEQUENCE</scope>
</reference>
<feature type="transmembrane region" description="Helical" evidence="8">
    <location>
        <begin position="174"/>
        <end position="191"/>
    </location>
</feature>
<feature type="transmembrane region" description="Helical" evidence="8">
    <location>
        <begin position="747"/>
        <end position="766"/>
    </location>
</feature>
<feature type="transmembrane region" description="Helical" evidence="8">
    <location>
        <begin position="497"/>
        <end position="514"/>
    </location>
</feature>
<feature type="domain" description="Glycosyltransferase RgtA/B/C/D-like" evidence="9">
    <location>
        <begin position="449"/>
        <end position="606"/>
    </location>
</feature>
<dbReference type="InterPro" id="IPR038731">
    <property type="entry name" value="RgtA/B/C-like"/>
</dbReference>
<feature type="transmembrane region" description="Helical" evidence="8">
    <location>
        <begin position="349"/>
        <end position="369"/>
    </location>
</feature>
<dbReference type="PANTHER" id="PTHR33908:SF11">
    <property type="entry name" value="MEMBRANE PROTEIN"/>
    <property type="match status" value="1"/>
</dbReference>
<keyword evidence="2" id="KW-1003">Cell membrane</keyword>
<feature type="transmembrane region" description="Helical" evidence="8">
    <location>
        <begin position="66"/>
        <end position="86"/>
    </location>
</feature>
<dbReference type="GO" id="GO:0005886">
    <property type="term" value="C:plasma membrane"/>
    <property type="evidence" value="ECO:0007669"/>
    <property type="project" value="UniProtKB-SubCell"/>
</dbReference>
<comment type="subcellular location">
    <subcellularLocation>
        <location evidence="1">Cell membrane</location>
        <topology evidence="1">Multi-pass membrane protein</topology>
    </subcellularLocation>
</comment>
<sequence>MTSGSGTQRIDPDAQQRSNPAHLAAAASPVALRRALALTAVGSFALLCTRAAMAVDPSASSLPRNVFVRVDAGAALVVGAVAVAAIERRRADGRTRALVLDLARLWVLWFLVVAVNSVLVHRATMSDALSTAFTFRAHDSAQLGLGVGRVILAVAIALVLASLVVAFEAHGRRVIWLVGVLAAVGWGARIAEAEMSSGFARSLLSLGAFADYIAAGFAVSSISRALLRNGPRPMSRFAVVAAGLLVVLGLGAAVFLVGPLAPDGAGVFDHGLWRAVCGTSVVAGVLIGSLARPALMSSTGVLIERSLAVAAPGLLLGHEGMFVAVVRRYPERLHEDARGVWLAANASPAIVWAVIFAGSFGVLVSWMVIAMHHRRTVRSLLPMPLTVAALASFGLLVRLVTLFNVAPERTDGGDPRFYHVTANLLAHARSFPETLNWLNDETMRPTALHGPLYPIVLSVSSRFGGTQYIDHKLLSLLIGAGIVLVVILLAREVAGSGVALVAGFLAAVYPNLWILDEILFPEPLAALLTTLAVLFAYRWRASPSWRASAVLGGTIALGALARGEGILLLGLLVLPCVVLPKSLSLGTRVKHLVMVGLVFGLVISPWSLRNVRVFVNVVPLSTNSNELLVYANCDTVYSGGLLGYWDFYCQERIRSAQGEFPGDESQTSLRWRDAGLDYAGDHAAELPKVLAARALRQWEFFRPGQNLALGEDEGRHRASATVALAMYYPMLALGIVGAFVHWRARRWLLPLIVPFLGVTVVALYAYGNARFRAPAEPALCILAAIGLAAVVTRVRGGDSSA</sequence>
<feature type="transmembrane region" description="Helical" evidence="8">
    <location>
        <begin position="722"/>
        <end position="741"/>
    </location>
</feature>
<dbReference type="GO" id="GO:0008610">
    <property type="term" value="P:lipid biosynthetic process"/>
    <property type="evidence" value="ECO:0007669"/>
    <property type="project" value="UniProtKB-ARBA"/>
</dbReference>
<keyword evidence="5 8" id="KW-0812">Transmembrane</keyword>
<feature type="transmembrane region" description="Helical" evidence="8">
    <location>
        <begin position="203"/>
        <end position="227"/>
    </location>
</feature>
<feature type="transmembrane region" description="Helical" evidence="8">
    <location>
        <begin position="549"/>
        <end position="571"/>
    </location>
</feature>
<evidence type="ECO:0000256" key="4">
    <source>
        <dbReference type="ARBA" id="ARBA00022679"/>
    </source>
</evidence>
<keyword evidence="4" id="KW-0808">Transferase</keyword>
<proteinExistence type="predicted"/>
<feature type="transmembrane region" description="Helical" evidence="8">
    <location>
        <begin position="272"/>
        <end position="295"/>
    </location>
</feature>
<evidence type="ECO:0000259" key="9">
    <source>
        <dbReference type="Pfam" id="PF13231"/>
    </source>
</evidence>
<feature type="transmembrane region" description="Helical" evidence="8">
    <location>
        <begin position="35"/>
        <end position="54"/>
    </location>
</feature>
<evidence type="ECO:0000313" key="10">
    <source>
        <dbReference type="EMBL" id="CAB4733669.1"/>
    </source>
</evidence>
<organism evidence="10">
    <name type="scientific">freshwater metagenome</name>
    <dbReference type="NCBI Taxonomy" id="449393"/>
    <lineage>
        <taxon>unclassified sequences</taxon>
        <taxon>metagenomes</taxon>
        <taxon>ecological metagenomes</taxon>
    </lineage>
</organism>
<gene>
    <name evidence="10" type="ORF">UFOPK2754_00659</name>
</gene>
<accession>A0A6J6SHD5</accession>